<keyword evidence="3" id="KW-1185">Reference proteome</keyword>
<sequence length="577" mass="62524">MSTSEKEGSSKSQHLYAWKAPLTMCLSMMGGVGFAVGHHCFYGSLAGTPPSPETYYDLGGATSQQLNIALGTLLASMSKILLSIAISTAQEQHAWSVLKARPSKLRSIDGLLASKSNALNILDARLWMLYPLSMFLSLLFWLLPFATLLTPATLTVKAAVARSTIVGPVPSISFTSEAFARLIDGTRTTTYSGPSDGVRRAAISSLISGTIVPMASIYGNASWNLDFEGPALQCSALDANDELRINVTKLAAEHCSDGYCYRYISWMPESTTDLSPFWPDKKDSTRDAVFGPRDAPISLYVIQNNDDGLSDSNMLVFDSFTKCTLYNASYQTEFSYRSGVQEISTITIAHAPSEPWLQVVGAMSTKTFSKGVGVPFQAVMDAFSSMLVGSALVNRNIQGAPRIIQTQVGITNLAKDLIFFGKQSSNQSEADHEIPRLLENMFLNTTLSLLSQAELNPTEPIQAKIETEVYQNIYTYSVAPLWIAYGVAVGITILSIIIGTWAVVVAGSSYSSKFSTILRLAFNVRLSEYVELQDTGGEDPLPDRLENTLVAFPSRNAKGAEVNGSLLDNGEERTSGL</sequence>
<organism evidence="2 3">
    <name type="scientific">Colletotrichum fioriniae PJ7</name>
    <dbReference type="NCBI Taxonomy" id="1445577"/>
    <lineage>
        <taxon>Eukaryota</taxon>
        <taxon>Fungi</taxon>
        <taxon>Dikarya</taxon>
        <taxon>Ascomycota</taxon>
        <taxon>Pezizomycotina</taxon>
        <taxon>Sordariomycetes</taxon>
        <taxon>Hypocreomycetidae</taxon>
        <taxon>Glomerellales</taxon>
        <taxon>Glomerellaceae</taxon>
        <taxon>Colletotrichum</taxon>
        <taxon>Colletotrichum acutatum species complex</taxon>
    </lineage>
</organism>
<dbReference type="EMBL" id="JARH01000340">
    <property type="protein sequence ID" value="EXF82174.1"/>
    <property type="molecule type" value="Genomic_DNA"/>
</dbReference>
<keyword evidence="1" id="KW-1133">Transmembrane helix</keyword>
<keyword evidence="1" id="KW-0472">Membrane</keyword>
<dbReference type="Proteomes" id="UP000020467">
    <property type="component" value="Unassembled WGS sequence"/>
</dbReference>
<keyword evidence="1" id="KW-0812">Transmembrane</keyword>
<dbReference type="STRING" id="1445577.A0A010RVK3"/>
<evidence type="ECO:0000313" key="3">
    <source>
        <dbReference type="Proteomes" id="UP000020467"/>
    </source>
</evidence>
<feature type="transmembrane region" description="Helical" evidence="1">
    <location>
        <begin position="21"/>
        <end position="45"/>
    </location>
</feature>
<dbReference type="eggNOG" id="ENOG502SNNR">
    <property type="taxonomic scope" value="Eukaryota"/>
</dbReference>
<gene>
    <name evidence="2" type="ORF">CFIO01_09257</name>
</gene>
<dbReference type="PANTHER" id="PTHR35041:SF6">
    <property type="entry name" value="FORMYLMETHIONINE DEFORMYLASE-LIKE PROTEIN-RELATED"/>
    <property type="match status" value="1"/>
</dbReference>
<name>A0A010RVK3_9PEZI</name>
<dbReference type="HOGENOM" id="CLU_008809_1_1_1"/>
<evidence type="ECO:0000313" key="2">
    <source>
        <dbReference type="EMBL" id="EXF82174.1"/>
    </source>
</evidence>
<dbReference type="AlphaFoldDB" id="A0A010RVK3"/>
<proteinExistence type="predicted"/>
<evidence type="ECO:0000256" key="1">
    <source>
        <dbReference type="SAM" id="Phobius"/>
    </source>
</evidence>
<evidence type="ECO:0008006" key="4">
    <source>
        <dbReference type="Google" id="ProtNLM"/>
    </source>
</evidence>
<dbReference type="KEGG" id="cfj:CFIO01_09257"/>
<comment type="caution">
    <text evidence="2">The sequence shown here is derived from an EMBL/GenBank/DDBJ whole genome shotgun (WGS) entry which is preliminary data.</text>
</comment>
<accession>A0A010RVK3</accession>
<dbReference type="PANTHER" id="PTHR35041">
    <property type="entry name" value="MEDIATOR OF RNA POLYMERASE II TRANSCRIPTION SUBUNIT 1"/>
    <property type="match status" value="1"/>
</dbReference>
<reference evidence="2 3" key="1">
    <citation type="submission" date="2014-02" db="EMBL/GenBank/DDBJ databases">
        <title>The genome sequence of Colletotrichum fioriniae PJ7.</title>
        <authorList>
            <person name="Baroncelli R."/>
            <person name="Thon M.R."/>
        </authorList>
    </citation>
    <scope>NUCLEOTIDE SEQUENCE [LARGE SCALE GENOMIC DNA]</scope>
    <source>
        <strain evidence="2 3">PJ7</strain>
    </source>
</reference>
<dbReference type="OrthoDB" id="5236700at2759"/>
<feature type="transmembrane region" description="Helical" evidence="1">
    <location>
        <begin position="127"/>
        <end position="149"/>
    </location>
</feature>
<protein>
    <recommendedName>
        <fullName evidence="4">Formylmethionine deformylase</fullName>
    </recommendedName>
</protein>
<feature type="transmembrane region" description="Helical" evidence="1">
    <location>
        <begin position="482"/>
        <end position="506"/>
    </location>
</feature>